<evidence type="ECO:0000313" key="3">
    <source>
        <dbReference type="EMBL" id="CAL5976622.1"/>
    </source>
</evidence>
<reference evidence="2" key="1">
    <citation type="submission" date="2023-06" db="EMBL/GenBank/DDBJ databases">
        <authorList>
            <person name="Kurt Z."/>
        </authorList>
    </citation>
    <scope>NUCLEOTIDE SEQUENCE</scope>
</reference>
<organism evidence="2">
    <name type="scientific">Hexamita inflata</name>
    <dbReference type="NCBI Taxonomy" id="28002"/>
    <lineage>
        <taxon>Eukaryota</taxon>
        <taxon>Metamonada</taxon>
        <taxon>Diplomonadida</taxon>
        <taxon>Hexamitidae</taxon>
        <taxon>Hexamitinae</taxon>
        <taxon>Hexamita</taxon>
    </lineage>
</organism>
<evidence type="ECO:0000313" key="2">
    <source>
        <dbReference type="EMBL" id="CAI9962179.1"/>
    </source>
</evidence>
<sequence>MGCAPADSETKYSVKQPEQYSDEHTNANTNDYLESQQYSDHDIDLSSIVERLIVQCFSQVYRGRLLDSDDVVDLVMKMAQAISELTLNPNLDFLIDTFIKYKQLNIEHPLDQQIYQDIVSKQVNIALASAQQKYPDVSQSHFQRILTESLHSHENLLKIVEITIGEETSSPAYSDLVSCVQIVAYVLNLLNCAIVPDCLNKLFKTLYSKYNNQFTQFFEPKNALVKFDIDSCLLQFEEQIQTALDSLDIKSQLQNALVNKERINLNEEWSVFDFADFKELIRKLGVQHTHLLLLMAME</sequence>
<dbReference type="Proteomes" id="UP001642409">
    <property type="component" value="Unassembled WGS sequence"/>
</dbReference>
<evidence type="ECO:0000256" key="1">
    <source>
        <dbReference type="SAM" id="MobiDB-lite"/>
    </source>
</evidence>
<protein>
    <submittedName>
        <fullName evidence="3">Hypothetical_protein</fullName>
    </submittedName>
</protein>
<reference evidence="3 4" key="2">
    <citation type="submission" date="2024-07" db="EMBL/GenBank/DDBJ databases">
        <authorList>
            <person name="Akdeniz Z."/>
        </authorList>
    </citation>
    <scope>NUCLEOTIDE SEQUENCE [LARGE SCALE GENOMIC DNA]</scope>
</reference>
<keyword evidence="4" id="KW-1185">Reference proteome</keyword>
<proteinExistence type="predicted"/>
<evidence type="ECO:0000313" key="4">
    <source>
        <dbReference type="Proteomes" id="UP001642409"/>
    </source>
</evidence>
<dbReference type="EMBL" id="CATOUU010000952">
    <property type="protein sequence ID" value="CAI9962179.1"/>
    <property type="molecule type" value="Genomic_DNA"/>
</dbReference>
<dbReference type="AlphaFoldDB" id="A0AA86QYQ5"/>
<feature type="region of interest" description="Disordered" evidence="1">
    <location>
        <begin position="1"/>
        <end position="26"/>
    </location>
</feature>
<comment type="caution">
    <text evidence="2">The sequence shown here is derived from an EMBL/GenBank/DDBJ whole genome shotgun (WGS) entry which is preliminary data.</text>
</comment>
<accession>A0AA86QYQ5</accession>
<name>A0AA86QYQ5_9EUKA</name>
<dbReference type="EMBL" id="CAXDID020000007">
    <property type="protein sequence ID" value="CAL5976622.1"/>
    <property type="molecule type" value="Genomic_DNA"/>
</dbReference>
<gene>
    <name evidence="3" type="ORF">HINF_LOCUS3908</name>
    <name evidence="2" type="ORF">HINF_LOCUS49824</name>
</gene>